<dbReference type="PANTHER" id="PTHR33365">
    <property type="entry name" value="YALI0B05434P"/>
    <property type="match status" value="1"/>
</dbReference>
<evidence type="ECO:0000256" key="3">
    <source>
        <dbReference type="SAM" id="Phobius"/>
    </source>
</evidence>
<gene>
    <name evidence="4" type="ORF">T310_3810</name>
</gene>
<keyword evidence="3" id="KW-0472">Membrane</keyword>
<comment type="similarity">
    <text evidence="1">Belongs to the ustYa family.</text>
</comment>
<dbReference type="Pfam" id="PF11807">
    <property type="entry name" value="UstYa"/>
    <property type="match status" value="1"/>
</dbReference>
<dbReference type="GO" id="GO:0043386">
    <property type="term" value="P:mycotoxin biosynthetic process"/>
    <property type="evidence" value="ECO:0007669"/>
    <property type="project" value="InterPro"/>
</dbReference>
<evidence type="ECO:0000313" key="5">
    <source>
        <dbReference type="Proteomes" id="UP000053958"/>
    </source>
</evidence>
<comment type="caution">
    <text evidence="4">The sequence shown here is derived from an EMBL/GenBank/DDBJ whole genome shotgun (WGS) entry which is preliminary data.</text>
</comment>
<accession>A0A0F4YX35</accession>
<dbReference type="OrthoDB" id="4215748at2759"/>
<keyword evidence="3" id="KW-0812">Transmembrane</keyword>
<evidence type="ECO:0008006" key="6">
    <source>
        <dbReference type="Google" id="ProtNLM"/>
    </source>
</evidence>
<evidence type="ECO:0000313" key="4">
    <source>
        <dbReference type="EMBL" id="KKA22173.1"/>
    </source>
</evidence>
<proteinExistence type="inferred from homology"/>
<keyword evidence="5" id="KW-1185">Reference proteome</keyword>
<dbReference type="InterPro" id="IPR021765">
    <property type="entry name" value="UstYa-like"/>
</dbReference>
<reference evidence="4 5" key="1">
    <citation type="submission" date="2015-04" db="EMBL/GenBank/DDBJ databases">
        <authorList>
            <person name="Heijne W.H."/>
            <person name="Fedorova N.D."/>
            <person name="Nierman W.C."/>
            <person name="Vollebregt A.W."/>
            <person name="Zhao Z."/>
            <person name="Wu L."/>
            <person name="Kumar M."/>
            <person name="Stam H."/>
            <person name="van den Berg M.A."/>
            <person name="Pel H.J."/>
        </authorList>
    </citation>
    <scope>NUCLEOTIDE SEQUENCE [LARGE SCALE GENOMIC DNA]</scope>
    <source>
        <strain evidence="4 5">CBS 393.64</strain>
    </source>
</reference>
<dbReference type="STRING" id="1408163.A0A0F4YX35"/>
<dbReference type="RefSeq" id="XP_013328785.1">
    <property type="nucleotide sequence ID" value="XM_013473331.1"/>
</dbReference>
<organism evidence="4 5">
    <name type="scientific">Rasamsonia emersonii (strain ATCC 16479 / CBS 393.64 / IMI 116815)</name>
    <dbReference type="NCBI Taxonomy" id="1408163"/>
    <lineage>
        <taxon>Eukaryota</taxon>
        <taxon>Fungi</taxon>
        <taxon>Dikarya</taxon>
        <taxon>Ascomycota</taxon>
        <taxon>Pezizomycotina</taxon>
        <taxon>Eurotiomycetes</taxon>
        <taxon>Eurotiomycetidae</taxon>
        <taxon>Eurotiales</taxon>
        <taxon>Trichocomaceae</taxon>
        <taxon>Rasamsonia</taxon>
    </lineage>
</organism>
<keyword evidence="3" id="KW-1133">Transmembrane helix</keyword>
<dbReference type="Proteomes" id="UP000053958">
    <property type="component" value="Unassembled WGS sequence"/>
</dbReference>
<feature type="transmembrane region" description="Helical" evidence="3">
    <location>
        <begin position="56"/>
        <end position="80"/>
    </location>
</feature>
<name>A0A0F4YX35_RASE3</name>
<evidence type="ECO:0000256" key="2">
    <source>
        <dbReference type="SAM" id="MobiDB-lite"/>
    </source>
</evidence>
<dbReference type="EMBL" id="LASV01000155">
    <property type="protein sequence ID" value="KKA22173.1"/>
    <property type="molecule type" value="Genomic_DNA"/>
</dbReference>
<feature type="region of interest" description="Disordered" evidence="2">
    <location>
        <begin position="1"/>
        <end position="29"/>
    </location>
</feature>
<evidence type="ECO:0000256" key="1">
    <source>
        <dbReference type="ARBA" id="ARBA00035112"/>
    </source>
</evidence>
<dbReference type="GeneID" id="25316159"/>
<sequence>MPTFHFSSEGKVVKTSSSDSGENMEDMEGLLPGEDKEATMGEAVPRAPRRVKWIPSIFCVGLFMLLVGFIITVVNIAHMARADDFCFKRSTFYSPVTKDINTHLHLVRNNGTLDWPSIYRGPPSPELDAAWSHIAYDMGVVGVPEEEALKAGLRKGDVRIPPGYKNSGYYMASLEVDDRKEVEAELLLQNFLRKAAWLNYPYYKDKGWEFSDPPDELERHLYHCIEILRQMLMCNADPGLIGYRWVRGREGHPYPYMNTPHKCRDFQGMLDWAYENMVSEDADKMVYSPGPDEVVWDHDPSYVDGHDPI</sequence>
<protein>
    <recommendedName>
        <fullName evidence="6">Tat pathway signal sequence</fullName>
    </recommendedName>
</protein>
<dbReference type="AlphaFoldDB" id="A0A0F4YX35"/>
<dbReference type="PANTHER" id="PTHR33365:SF13">
    <property type="entry name" value="TAT PATHWAY SIGNAL SEQUENCE"/>
    <property type="match status" value="1"/>
</dbReference>